<dbReference type="InterPro" id="IPR036188">
    <property type="entry name" value="FAD/NAD-bd_sf"/>
</dbReference>
<evidence type="ECO:0000256" key="5">
    <source>
        <dbReference type="ARBA" id="ARBA00022827"/>
    </source>
</evidence>
<dbReference type="AlphaFoldDB" id="A0A1M4W0L0"/>
<evidence type="ECO:0000256" key="4">
    <source>
        <dbReference type="ARBA" id="ARBA00022723"/>
    </source>
</evidence>
<dbReference type="InterPro" id="IPR017900">
    <property type="entry name" value="4Fe4S_Fe_S_CS"/>
</dbReference>
<comment type="similarity">
    <text evidence="2">Belongs to the HdrA family.</text>
</comment>
<dbReference type="Gene3D" id="3.30.70.20">
    <property type="match status" value="2"/>
</dbReference>
<dbReference type="EMBL" id="FQUY01000005">
    <property type="protein sequence ID" value="SHE74675.1"/>
    <property type="molecule type" value="Genomic_DNA"/>
</dbReference>
<gene>
    <name evidence="10" type="ORF">SAMN02745133_01059</name>
</gene>
<dbReference type="OrthoDB" id="135003at2"/>
<feature type="domain" description="4Fe-4S ferredoxin-type" evidence="9">
    <location>
        <begin position="148"/>
        <end position="183"/>
    </location>
</feature>
<keyword evidence="5" id="KW-0274">FAD</keyword>
<dbReference type="PROSITE" id="PS00198">
    <property type="entry name" value="4FE4S_FER_1"/>
    <property type="match status" value="3"/>
</dbReference>
<keyword evidence="11" id="KW-1185">Reference proteome</keyword>
<dbReference type="PANTHER" id="PTHR43498:SF1">
    <property type="entry name" value="COB--COM HETERODISULFIDE REDUCTASE IRON-SULFUR SUBUNIT A"/>
    <property type="match status" value="1"/>
</dbReference>
<dbReference type="Gene3D" id="3.40.50.720">
    <property type="entry name" value="NAD(P)-binding Rossmann-like Domain"/>
    <property type="match status" value="1"/>
</dbReference>
<keyword evidence="6" id="KW-0560">Oxidoreductase</keyword>
<evidence type="ECO:0000256" key="3">
    <source>
        <dbReference type="ARBA" id="ARBA00022485"/>
    </source>
</evidence>
<dbReference type="GO" id="GO:0046872">
    <property type="term" value="F:metal ion binding"/>
    <property type="evidence" value="ECO:0007669"/>
    <property type="project" value="UniProtKB-KW"/>
</dbReference>
<dbReference type="SUPFAM" id="SSF51971">
    <property type="entry name" value="Nucleotide-binding domain"/>
    <property type="match status" value="1"/>
</dbReference>
<dbReference type="Proteomes" id="UP000184148">
    <property type="component" value="Unassembled WGS sequence"/>
</dbReference>
<evidence type="ECO:0000256" key="2">
    <source>
        <dbReference type="ARBA" id="ARBA00006561"/>
    </source>
</evidence>
<evidence type="ECO:0000256" key="7">
    <source>
        <dbReference type="ARBA" id="ARBA00023004"/>
    </source>
</evidence>
<dbReference type="RefSeq" id="WP_073236828.1">
    <property type="nucleotide sequence ID" value="NZ_FQUY01000005.1"/>
</dbReference>
<dbReference type="GO" id="GO:0051539">
    <property type="term" value="F:4 iron, 4 sulfur cluster binding"/>
    <property type="evidence" value="ECO:0007669"/>
    <property type="project" value="UniProtKB-KW"/>
</dbReference>
<evidence type="ECO:0000256" key="1">
    <source>
        <dbReference type="ARBA" id="ARBA00001974"/>
    </source>
</evidence>
<dbReference type="Pfam" id="PF07992">
    <property type="entry name" value="Pyr_redox_2"/>
    <property type="match status" value="2"/>
</dbReference>
<dbReference type="Pfam" id="PF12838">
    <property type="entry name" value="Fer4_7"/>
    <property type="match status" value="2"/>
</dbReference>
<dbReference type="InterPro" id="IPR039650">
    <property type="entry name" value="HdrA-like"/>
</dbReference>
<dbReference type="CDD" id="cd04410">
    <property type="entry name" value="DMSOR_beta-like"/>
    <property type="match status" value="1"/>
</dbReference>
<keyword evidence="5" id="KW-0285">Flavoprotein</keyword>
<comment type="cofactor">
    <cofactor evidence="1">
        <name>FAD</name>
        <dbReference type="ChEBI" id="CHEBI:57692"/>
    </cofactor>
</comment>
<organism evidence="10 11">
    <name type="scientific">Desulforamulus putei DSM 12395</name>
    <dbReference type="NCBI Taxonomy" id="1121429"/>
    <lineage>
        <taxon>Bacteria</taxon>
        <taxon>Bacillati</taxon>
        <taxon>Bacillota</taxon>
        <taxon>Clostridia</taxon>
        <taxon>Eubacteriales</taxon>
        <taxon>Peptococcaceae</taxon>
        <taxon>Desulforamulus</taxon>
    </lineage>
</organism>
<dbReference type="Gene3D" id="3.50.50.60">
    <property type="entry name" value="FAD/NAD(P)-binding domain"/>
    <property type="match status" value="2"/>
</dbReference>
<dbReference type="InterPro" id="IPR017896">
    <property type="entry name" value="4Fe4S_Fe-S-bd"/>
</dbReference>
<evidence type="ECO:0000256" key="6">
    <source>
        <dbReference type="ARBA" id="ARBA00023002"/>
    </source>
</evidence>
<keyword evidence="3" id="KW-0004">4Fe-4S</keyword>
<dbReference type="PROSITE" id="PS51379">
    <property type="entry name" value="4FE4S_FER_2"/>
    <property type="match status" value="4"/>
</dbReference>
<name>A0A1M4W0L0_9FIRM</name>
<evidence type="ECO:0000313" key="10">
    <source>
        <dbReference type="EMBL" id="SHE74675.1"/>
    </source>
</evidence>
<evidence type="ECO:0000256" key="8">
    <source>
        <dbReference type="ARBA" id="ARBA00023014"/>
    </source>
</evidence>
<dbReference type="SUPFAM" id="SSF51905">
    <property type="entry name" value="FAD/NAD(P)-binding domain"/>
    <property type="match status" value="1"/>
</dbReference>
<feature type="domain" description="4Fe-4S ferredoxin-type" evidence="9">
    <location>
        <begin position="933"/>
        <end position="962"/>
    </location>
</feature>
<proteinExistence type="inferred from homology"/>
<accession>A0A1M4W0L0</accession>
<dbReference type="PANTHER" id="PTHR43498">
    <property type="entry name" value="FERREDOXIN:COB-COM HETERODISULFIDE REDUCTASE SUBUNIT A"/>
    <property type="match status" value="1"/>
</dbReference>
<dbReference type="STRING" id="1121429.SAMN02745133_01059"/>
<dbReference type="SUPFAM" id="SSF54862">
    <property type="entry name" value="4Fe-4S ferredoxins"/>
    <property type="match status" value="1"/>
</dbReference>
<evidence type="ECO:0000259" key="9">
    <source>
        <dbReference type="PROSITE" id="PS51379"/>
    </source>
</evidence>
<keyword evidence="7" id="KW-0408">Iron</keyword>
<keyword evidence="4" id="KW-0479">Metal-binding</keyword>
<feature type="domain" description="4Fe-4S ferredoxin-type" evidence="9">
    <location>
        <begin position="964"/>
        <end position="993"/>
    </location>
</feature>
<evidence type="ECO:0000313" key="11">
    <source>
        <dbReference type="Proteomes" id="UP000184148"/>
    </source>
</evidence>
<dbReference type="Pfam" id="PF12831">
    <property type="entry name" value="FAD_oxidored"/>
    <property type="match status" value="1"/>
</dbReference>
<dbReference type="GO" id="GO:0016491">
    <property type="term" value="F:oxidoreductase activity"/>
    <property type="evidence" value="ECO:0007669"/>
    <property type="project" value="UniProtKB-KW"/>
</dbReference>
<reference evidence="11" key="1">
    <citation type="submission" date="2016-11" db="EMBL/GenBank/DDBJ databases">
        <authorList>
            <person name="Varghese N."/>
            <person name="Submissions S."/>
        </authorList>
    </citation>
    <scope>NUCLEOTIDE SEQUENCE [LARGE SCALE GENOMIC DNA]</scope>
    <source>
        <strain evidence="11">DSM 12395</strain>
    </source>
</reference>
<feature type="domain" description="4Fe-4S ferredoxin-type" evidence="9">
    <location>
        <begin position="100"/>
        <end position="131"/>
    </location>
</feature>
<keyword evidence="8" id="KW-0411">Iron-sulfur</keyword>
<dbReference type="InterPro" id="IPR023753">
    <property type="entry name" value="FAD/NAD-binding_dom"/>
</dbReference>
<sequence>MTDKKQIGAVLVVGGGISGMQSALDLAESGYRVYLVEKKPAIGGTMARLDKTFPTNDCAMCTMSPKLVDVGRHLNIEIITGAELVSLEGEPGNFKAKVLQQARCVSLEKCIGCGACAEACPVKVDDDFDGGLGKRKAIYKLYAQATPNAYAVDKSKCLKIKNPKACGKCLKACPAGAIDHSMPDTMLELEVGAVVLSPGFEPMDGDLREEFGWGRYPNVLTSLQFERLLSASGPTMGHLVRPSDHVEPKKIAFIQCVGSRDSAKGNHYCSAVCCMYATKHAIIAQEHEPGLQTKIFYMDVRAYGKDFEKYYDRARIQHGVQYEKAMISSVKEDPTTNNLIIKYRNADGSFTEEEFDMVILSVGLKPSSGNADLAKACGIELDEYGFCKTSEFIPGQTTRAGVFAGGAFCAPKDIPETVVDASAAAANASRLLSAVRGTLSKVKEYPPERDITQEEPRVGVFVCNCGINIGSVVRVPEVAEFARTIPGVVHSEEFLFSCSQDSIEKIKERINEHKLNRVVVASCTPRTHAPLFMSSLKEAGLNPYLFEQANIREHSSWVHRDHPDAATEKAKDLVKMAVAKVKLLKPVHTSFMDINRRALVIGGGIAGMTAALNLAGQGFKVILVEQTDKLGGNALEVKYTMKGNDPAQLVNQLIQEVQNHPNIDLNLNSTVKEVSGYLGNYKTTLNTPNGDQPVEHGVVVIATGAEAATTTEYFYGQHKGVLTQRELEHRLAGPGIGNAKNIVMIQCVGSRNSERPYCSRICCYSAVKNALKIKEQNPEANIFILYRDVRTYGFYEKYYAEARKKGVVFVRYTLEEQPKVEANGEKLKVTITDHILKKELQLDTDLLVLSTGIIPAKGTEALSQTFKVSLNADGYFLEAHMKLRPVDFAADGLYLCGLAHSPKLIEESIAQANAAAIRAVTLLSKDKLESLGHVAMVNPKWCKGCGLCVEACPYGARVLNELTRVAEVLDVLCQGCGACVATCPSGACQQKGFEKGQIIAMLDASNS</sequence>
<protein>
    <submittedName>
        <fullName evidence="10">Heterodisulfide reductase subunit A</fullName>
    </submittedName>
</protein>